<proteinExistence type="predicted"/>
<keyword evidence="2" id="KW-1185">Reference proteome</keyword>
<sequence length="92" mass="10473">MVAVELALRTFISAHMNDSHIRVLSDNQGVVATLRKQCSRGREQNLILRTIIGLMQTENIWVDCVWIPTDENIADAPSRGRLPSKKRIFPYP</sequence>
<dbReference type="EMBL" id="MU807771">
    <property type="protein sequence ID" value="KAJ3831130.1"/>
    <property type="molecule type" value="Genomic_DNA"/>
</dbReference>
<evidence type="ECO:0000313" key="1">
    <source>
        <dbReference type="EMBL" id="KAJ3831130.1"/>
    </source>
</evidence>
<dbReference type="AlphaFoldDB" id="A0AA38NV60"/>
<dbReference type="Proteomes" id="UP001163846">
    <property type="component" value="Unassembled WGS sequence"/>
</dbReference>
<feature type="non-terminal residue" evidence="1">
    <location>
        <position position="92"/>
    </location>
</feature>
<organism evidence="1 2">
    <name type="scientific">Lentinula raphanica</name>
    <dbReference type="NCBI Taxonomy" id="153919"/>
    <lineage>
        <taxon>Eukaryota</taxon>
        <taxon>Fungi</taxon>
        <taxon>Dikarya</taxon>
        <taxon>Basidiomycota</taxon>
        <taxon>Agaricomycotina</taxon>
        <taxon>Agaricomycetes</taxon>
        <taxon>Agaricomycetidae</taxon>
        <taxon>Agaricales</taxon>
        <taxon>Marasmiineae</taxon>
        <taxon>Omphalotaceae</taxon>
        <taxon>Lentinula</taxon>
    </lineage>
</organism>
<accession>A0AA38NV60</accession>
<protein>
    <submittedName>
        <fullName evidence="1">Uncharacterized protein</fullName>
    </submittedName>
</protein>
<comment type="caution">
    <text evidence="1">The sequence shown here is derived from an EMBL/GenBank/DDBJ whole genome shotgun (WGS) entry which is preliminary data.</text>
</comment>
<reference evidence="1" key="1">
    <citation type="submission" date="2022-08" db="EMBL/GenBank/DDBJ databases">
        <authorList>
            <consortium name="DOE Joint Genome Institute"/>
            <person name="Min B."/>
            <person name="Riley R."/>
            <person name="Sierra-Patev S."/>
            <person name="Naranjo-Ortiz M."/>
            <person name="Looney B."/>
            <person name="Konkel Z."/>
            <person name="Slot J.C."/>
            <person name="Sakamoto Y."/>
            <person name="Steenwyk J.L."/>
            <person name="Rokas A."/>
            <person name="Carro J."/>
            <person name="Camarero S."/>
            <person name="Ferreira P."/>
            <person name="Molpeceres G."/>
            <person name="Ruiz-Duenas F.J."/>
            <person name="Serrano A."/>
            <person name="Henrissat B."/>
            <person name="Drula E."/>
            <person name="Hughes K.W."/>
            <person name="Mata J.L."/>
            <person name="Ishikawa N.K."/>
            <person name="Vargas-Isla R."/>
            <person name="Ushijima S."/>
            <person name="Smith C.A."/>
            <person name="Ahrendt S."/>
            <person name="Andreopoulos W."/>
            <person name="He G."/>
            <person name="Labutti K."/>
            <person name="Lipzen A."/>
            <person name="Ng V."/>
            <person name="Sandor L."/>
            <person name="Barry K."/>
            <person name="Martinez A.T."/>
            <person name="Xiao Y."/>
            <person name="Gibbons J.G."/>
            <person name="Terashima K."/>
            <person name="Hibbett D.S."/>
            <person name="Grigoriev I.V."/>
        </authorList>
    </citation>
    <scope>NUCLEOTIDE SEQUENCE</scope>
    <source>
        <strain evidence="1">TFB9207</strain>
    </source>
</reference>
<evidence type="ECO:0000313" key="2">
    <source>
        <dbReference type="Proteomes" id="UP001163846"/>
    </source>
</evidence>
<gene>
    <name evidence="1" type="ORF">F5878DRAFT_523144</name>
</gene>
<name>A0AA38NV60_9AGAR</name>